<dbReference type="OrthoDB" id="10563783at2759"/>
<comment type="caution">
    <text evidence="2">The sequence shown here is derived from an EMBL/GenBank/DDBJ whole genome shotgun (WGS) entry which is preliminary data.</text>
</comment>
<feature type="region of interest" description="Disordered" evidence="1">
    <location>
        <begin position="1"/>
        <end position="50"/>
    </location>
</feature>
<dbReference type="GeneID" id="40315736"/>
<dbReference type="AlphaFoldDB" id="A0A422Q6V5"/>
<dbReference type="Proteomes" id="UP000284403">
    <property type="component" value="Unassembled WGS sequence"/>
</dbReference>
<organism evidence="2 3">
    <name type="scientific">Trypanosoma conorhini</name>
    <dbReference type="NCBI Taxonomy" id="83891"/>
    <lineage>
        <taxon>Eukaryota</taxon>
        <taxon>Discoba</taxon>
        <taxon>Euglenozoa</taxon>
        <taxon>Kinetoplastea</taxon>
        <taxon>Metakinetoplastina</taxon>
        <taxon>Trypanosomatida</taxon>
        <taxon>Trypanosomatidae</taxon>
        <taxon>Trypanosoma</taxon>
    </lineage>
</organism>
<feature type="non-terminal residue" evidence="2">
    <location>
        <position position="1"/>
    </location>
</feature>
<evidence type="ECO:0000313" key="2">
    <source>
        <dbReference type="EMBL" id="RNF25688.1"/>
    </source>
</evidence>
<sequence length="207" mass="22915">RAELRKERDDAAAERDELRKERDDAAAERDELRKELDGAAAERDELRKEPVYDRSVEGGALISSRLDDDGVSSRVLYGSLDVFRSTSSLLRWEQQFCAGAVLDSGSSYEGSEPLIVDRVDEVPERASSAPSSRDAVLSELRVVDDFYEPERQHEVSDNSRLMAVEPTVGLCRRCNGAAREGYTVSSLPYRGRLPLVGSGATLGSFRD</sequence>
<evidence type="ECO:0000313" key="3">
    <source>
        <dbReference type="Proteomes" id="UP000284403"/>
    </source>
</evidence>
<dbReference type="EMBL" id="MKKU01000076">
    <property type="protein sequence ID" value="RNF25688.1"/>
    <property type="molecule type" value="Genomic_DNA"/>
</dbReference>
<dbReference type="RefSeq" id="XP_029230894.1">
    <property type="nucleotide sequence ID" value="XM_029369060.1"/>
</dbReference>
<name>A0A422Q6V5_9TRYP</name>
<accession>A0A422Q6V5</accession>
<gene>
    <name evidence="2" type="ORF">Tco025E_02125</name>
</gene>
<proteinExistence type="predicted"/>
<reference evidence="2 3" key="1">
    <citation type="journal article" date="2018" name="BMC Genomics">
        <title>Genomic comparison of Trypanosoma conorhini and Trypanosoma rangeli to Trypanosoma cruzi strains of high and low virulence.</title>
        <authorList>
            <person name="Bradwell K.R."/>
            <person name="Koparde V.N."/>
            <person name="Matveyev A.V."/>
            <person name="Serrano M.G."/>
            <person name="Alves J.M."/>
            <person name="Parikh H."/>
            <person name="Huang B."/>
            <person name="Lee V."/>
            <person name="Espinosa-Alvarez O."/>
            <person name="Ortiz P.A."/>
            <person name="Costa-Martins A.G."/>
            <person name="Teixeira M.M."/>
            <person name="Buck G.A."/>
        </authorList>
    </citation>
    <scope>NUCLEOTIDE SEQUENCE [LARGE SCALE GENOMIC DNA]</scope>
    <source>
        <strain evidence="2 3">025E</strain>
    </source>
</reference>
<protein>
    <submittedName>
        <fullName evidence="2">Uncharacterized protein</fullName>
    </submittedName>
</protein>
<keyword evidence="3" id="KW-1185">Reference proteome</keyword>
<evidence type="ECO:0000256" key="1">
    <source>
        <dbReference type="SAM" id="MobiDB-lite"/>
    </source>
</evidence>